<evidence type="ECO:0000313" key="3">
    <source>
        <dbReference type="Proteomes" id="UP001155483"/>
    </source>
</evidence>
<proteinExistence type="predicted"/>
<keyword evidence="3" id="KW-1185">Reference proteome</keyword>
<dbReference type="AlphaFoldDB" id="A0A9X3B9I9"/>
<sequence>MQSSETVEGNLTRQQMNETINHKQIPKTETELEQWMKENCFNFEGYSINGNAIYEGYGIDKSGGQYTWYYTERGQKNNLKFFLTEEEIIEYAYNQIANDKWAKTHCIGFNINKNEALELAQKLQGLGIDFFQDEVPYYGLQKPVFRTFVLGCDCNRVNNLKRKYYKAPR</sequence>
<dbReference type="RefSeq" id="WP_279298800.1">
    <property type="nucleotide sequence ID" value="NZ_JAOTIF010000020.1"/>
</dbReference>
<organism evidence="2 3">
    <name type="scientific">Paraflavisolibacter caeni</name>
    <dbReference type="NCBI Taxonomy" id="2982496"/>
    <lineage>
        <taxon>Bacteria</taxon>
        <taxon>Pseudomonadati</taxon>
        <taxon>Bacteroidota</taxon>
        <taxon>Chitinophagia</taxon>
        <taxon>Chitinophagales</taxon>
        <taxon>Chitinophagaceae</taxon>
        <taxon>Paraflavisolibacter</taxon>
    </lineage>
</organism>
<name>A0A9X3B9I9_9BACT</name>
<protein>
    <submittedName>
        <fullName evidence="2">Uncharacterized protein</fullName>
    </submittedName>
</protein>
<dbReference type="EMBL" id="JAOTIF010000020">
    <property type="protein sequence ID" value="MCU7551361.1"/>
    <property type="molecule type" value="Genomic_DNA"/>
</dbReference>
<feature type="compositionally biased region" description="Polar residues" evidence="1">
    <location>
        <begin position="1"/>
        <end position="19"/>
    </location>
</feature>
<evidence type="ECO:0000313" key="2">
    <source>
        <dbReference type="EMBL" id="MCU7551361.1"/>
    </source>
</evidence>
<gene>
    <name evidence="2" type="ORF">OCK74_19725</name>
</gene>
<accession>A0A9X3B9I9</accession>
<comment type="caution">
    <text evidence="2">The sequence shown here is derived from an EMBL/GenBank/DDBJ whole genome shotgun (WGS) entry which is preliminary data.</text>
</comment>
<feature type="region of interest" description="Disordered" evidence="1">
    <location>
        <begin position="1"/>
        <end position="25"/>
    </location>
</feature>
<reference evidence="2" key="2">
    <citation type="submission" date="2023-04" db="EMBL/GenBank/DDBJ databases">
        <title>Paracnuella aquatica gen. nov., sp. nov., a member of the family Chitinophagaceae isolated from a hot spring.</title>
        <authorList>
            <person name="Wang C."/>
        </authorList>
    </citation>
    <scope>NUCLEOTIDE SEQUENCE</scope>
    <source>
        <strain evidence="2">LB-8</strain>
    </source>
</reference>
<evidence type="ECO:0000256" key="1">
    <source>
        <dbReference type="SAM" id="MobiDB-lite"/>
    </source>
</evidence>
<reference evidence="2" key="1">
    <citation type="submission" date="2022-09" db="EMBL/GenBank/DDBJ databases">
        <authorList>
            <person name="Yuan C."/>
            <person name="Ke Z."/>
        </authorList>
    </citation>
    <scope>NUCLEOTIDE SEQUENCE</scope>
    <source>
        <strain evidence="2">LB-8</strain>
    </source>
</reference>
<dbReference type="Proteomes" id="UP001155483">
    <property type="component" value="Unassembled WGS sequence"/>
</dbReference>